<keyword evidence="2" id="KW-1133">Transmembrane helix</keyword>
<feature type="region of interest" description="Disordered" evidence="1">
    <location>
        <begin position="1"/>
        <end position="20"/>
    </location>
</feature>
<feature type="compositionally biased region" description="Polar residues" evidence="1">
    <location>
        <begin position="43"/>
        <end position="60"/>
    </location>
</feature>
<evidence type="ECO:0000256" key="1">
    <source>
        <dbReference type="SAM" id="MobiDB-lite"/>
    </source>
</evidence>
<evidence type="ECO:0000313" key="5">
    <source>
        <dbReference type="Proteomes" id="UP000006727"/>
    </source>
</evidence>
<feature type="region of interest" description="Disordered" evidence="1">
    <location>
        <begin position="43"/>
        <end position="62"/>
    </location>
</feature>
<dbReference type="EnsemblPlants" id="Pp3c22_6890V3.2">
    <property type="protein sequence ID" value="PAC:32904333.CDS.1"/>
    <property type="gene ID" value="Pp3c22_6890"/>
</dbReference>
<proteinExistence type="predicted"/>
<dbReference type="Proteomes" id="UP000006727">
    <property type="component" value="Chromosome 22"/>
</dbReference>
<reference evidence="4" key="3">
    <citation type="submission" date="2020-12" db="UniProtKB">
        <authorList>
            <consortium name="EnsemblPlants"/>
        </authorList>
    </citation>
    <scope>IDENTIFICATION</scope>
</reference>
<feature type="transmembrane region" description="Helical" evidence="2">
    <location>
        <begin position="115"/>
        <end position="138"/>
    </location>
</feature>
<evidence type="ECO:0000313" key="4">
    <source>
        <dbReference type="EnsemblPlants" id="PAC:32904332.CDS.1"/>
    </source>
</evidence>
<protein>
    <submittedName>
        <fullName evidence="3 4">Uncharacterized protein</fullName>
    </submittedName>
</protein>
<dbReference type="PANTHER" id="PTHR33287">
    <property type="entry name" value="OS03G0453550 PROTEIN"/>
    <property type="match status" value="1"/>
</dbReference>
<dbReference type="Gramene" id="Pp3c22_6890V3.1">
    <property type="protein sequence ID" value="PAC:32904332.CDS.1"/>
    <property type="gene ID" value="Pp3c22_6890"/>
</dbReference>
<dbReference type="InParanoid" id="A0A2K1IMI4"/>
<dbReference type="PANTHER" id="PTHR33287:SF11">
    <property type="entry name" value="OS03G0778400 PROTEIN"/>
    <property type="match status" value="1"/>
</dbReference>
<reference evidence="3 5" key="1">
    <citation type="journal article" date="2008" name="Science">
        <title>The Physcomitrella genome reveals evolutionary insights into the conquest of land by plants.</title>
        <authorList>
            <person name="Rensing S."/>
            <person name="Lang D."/>
            <person name="Zimmer A."/>
            <person name="Terry A."/>
            <person name="Salamov A."/>
            <person name="Shapiro H."/>
            <person name="Nishiyama T."/>
            <person name="Perroud P.-F."/>
            <person name="Lindquist E."/>
            <person name="Kamisugi Y."/>
            <person name="Tanahashi T."/>
            <person name="Sakakibara K."/>
            <person name="Fujita T."/>
            <person name="Oishi K."/>
            <person name="Shin-I T."/>
            <person name="Kuroki Y."/>
            <person name="Toyoda A."/>
            <person name="Suzuki Y."/>
            <person name="Hashimoto A."/>
            <person name="Yamaguchi K."/>
            <person name="Sugano A."/>
            <person name="Kohara Y."/>
            <person name="Fujiyama A."/>
            <person name="Anterola A."/>
            <person name="Aoki S."/>
            <person name="Ashton N."/>
            <person name="Barbazuk W.B."/>
            <person name="Barker E."/>
            <person name="Bennetzen J."/>
            <person name="Bezanilla M."/>
            <person name="Blankenship R."/>
            <person name="Cho S.H."/>
            <person name="Dutcher S."/>
            <person name="Estelle M."/>
            <person name="Fawcett J.A."/>
            <person name="Gundlach H."/>
            <person name="Hanada K."/>
            <person name="Heyl A."/>
            <person name="Hicks K.A."/>
            <person name="Hugh J."/>
            <person name="Lohr M."/>
            <person name="Mayer K."/>
            <person name="Melkozernov A."/>
            <person name="Murata T."/>
            <person name="Nelson D."/>
            <person name="Pils B."/>
            <person name="Prigge M."/>
            <person name="Reiss B."/>
            <person name="Renner T."/>
            <person name="Rombauts S."/>
            <person name="Rushton P."/>
            <person name="Sanderfoot A."/>
            <person name="Schween G."/>
            <person name="Shiu S.-H."/>
            <person name="Stueber K."/>
            <person name="Theodoulou F.L."/>
            <person name="Tu H."/>
            <person name="Van de Peer Y."/>
            <person name="Verrier P.J."/>
            <person name="Waters E."/>
            <person name="Wood A."/>
            <person name="Yang L."/>
            <person name="Cove D."/>
            <person name="Cuming A."/>
            <person name="Hasebe M."/>
            <person name="Lucas S."/>
            <person name="Mishler D.B."/>
            <person name="Reski R."/>
            <person name="Grigoriev I."/>
            <person name="Quatrano R.S."/>
            <person name="Boore J.L."/>
        </authorList>
    </citation>
    <scope>NUCLEOTIDE SEQUENCE [LARGE SCALE GENOMIC DNA]</scope>
    <source>
        <strain evidence="4 5">cv. Gransden 2004</strain>
    </source>
</reference>
<evidence type="ECO:0000313" key="3">
    <source>
        <dbReference type="EMBL" id="PNR30483.1"/>
    </source>
</evidence>
<dbReference type="PaxDb" id="3218-PP1S12_279V6.1"/>
<organism evidence="3">
    <name type="scientific">Physcomitrium patens</name>
    <name type="common">Spreading-leaved earth moss</name>
    <name type="synonym">Physcomitrella patens</name>
    <dbReference type="NCBI Taxonomy" id="3218"/>
    <lineage>
        <taxon>Eukaryota</taxon>
        <taxon>Viridiplantae</taxon>
        <taxon>Streptophyta</taxon>
        <taxon>Embryophyta</taxon>
        <taxon>Bryophyta</taxon>
        <taxon>Bryophytina</taxon>
        <taxon>Bryopsida</taxon>
        <taxon>Funariidae</taxon>
        <taxon>Funariales</taxon>
        <taxon>Funariaceae</taxon>
        <taxon>Physcomitrium</taxon>
    </lineage>
</organism>
<keyword evidence="2" id="KW-0472">Membrane</keyword>
<reference evidence="3 5" key="2">
    <citation type="journal article" date="2018" name="Plant J.">
        <title>The Physcomitrella patens chromosome-scale assembly reveals moss genome structure and evolution.</title>
        <authorList>
            <person name="Lang D."/>
            <person name="Ullrich K.K."/>
            <person name="Murat F."/>
            <person name="Fuchs J."/>
            <person name="Jenkins J."/>
            <person name="Haas F.B."/>
            <person name="Piednoel M."/>
            <person name="Gundlach H."/>
            <person name="Van Bel M."/>
            <person name="Meyberg R."/>
            <person name="Vives C."/>
            <person name="Morata J."/>
            <person name="Symeonidi A."/>
            <person name="Hiss M."/>
            <person name="Muchero W."/>
            <person name="Kamisugi Y."/>
            <person name="Saleh O."/>
            <person name="Blanc G."/>
            <person name="Decker E.L."/>
            <person name="van Gessel N."/>
            <person name="Grimwood J."/>
            <person name="Hayes R.D."/>
            <person name="Graham S.W."/>
            <person name="Gunter L.E."/>
            <person name="McDaniel S.F."/>
            <person name="Hoernstein S.N.W."/>
            <person name="Larsson A."/>
            <person name="Li F.W."/>
            <person name="Perroud P.F."/>
            <person name="Phillips J."/>
            <person name="Ranjan P."/>
            <person name="Rokshar D.S."/>
            <person name="Rothfels C.J."/>
            <person name="Schneider L."/>
            <person name="Shu S."/>
            <person name="Stevenson D.W."/>
            <person name="Thummler F."/>
            <person name="Tillich M."/>
            <person name="Villarreal Aguilar J.C."/>
            <person name="Widiez T."/>
            <person name="Wong G.K."/>
            <person name="Wymore A."/>
            <person name="Zhang Y."/>
            <person name="Zimmer A.D."/>
            <person name="Quatrano R.S."/>
            <person name="Mayer K.F.X."/>
            <person name="Goodstein D."/>
            <person name="Casacuberta J.M."/>
            <person name="Vandepoele K."/>
            <person name="Reski R."/>
            <person name="Cuming A.C."/>
            <person name="Tuskan G.A."/>
            <person name="Maumus F."/>
            <person name="Salse J."/>
            <person name="Schmutz J."/>
            <person name="Rensing S.A."/>
        </authorList>
    </citation>
    <scope>NUCLEOTIDE SEQUENCE [LARGE SCALE GENOMIC DNA]</scope>
    <source>
        <strain evidence="4 5">cv. Gransden 2004</strain>
    </source>
</reference>
<keyword evidence="2" id="KW-0812">Transmembrane</keyword>
<dbReference type="EnsemblPlants" id="Pp3c22_6890V3.1">
    <property type="protein sequence ID" value="PAC:32904332.CDS.1"/>
    <property type="gene ID" value="Pp3c22_6890"/>
</dbReference>
<gene>
    <name evidence="3" type="ORF">PHYPA_026799</name>
</gene>
<evidence type="ECO:0000256" key="2">
    <source>
        <dbReference type="SAM" id="Phobius"/>
    </source>
</evidence>
<accession>A0A2K1IMI4</accession>
<keyword evidence="5" id="KW-1185">Reference proteome</keyword>
<sequence>MMASPLNGHINRSHSSEEVQAGLEGGHIESQPAVVVDVENQNGADRSQSGTSGAQLQQAESMPLQEQGARERLWIMNDAHELLREAYNMWTEKDNLFVIRAEKKKKQTSSLYNEIYQLVGFFSVFQGVLLTAVAQSNLLTCHNWWTAFFLSLLASLVTICGVIQKFKFIIELDNNMNSEDLSRKVFQLLHLCSTPPLSSVLRWIPFPKL</sequence>
<dbReference type="AlphaFoldDB" id="A0A2K1IMI4"/>
<feature type="transmembrane region" description="Helical" evidence="2">
    <location>
        <begin position="144"/>
        <end position="164"/>
    </location>
</feature>
<name>A0A2K1IMI4_PHYPA</name>
<dbReference type="Gramene" id="Pp3c22_6890V3.2">
    <property type="protein sequence ID" value="PAC:32904333.CDS.1"/>
    <property type="gene ID" value="Pp3c22_6890"/>
</dbReference>
<dbReference type="EMBL" id="ABEU02000022">
    <property type="protein sequence ID" value="PNR30483.1"/>
    <property type="molecule type" value="Genomic_DNA"/>
</dbReference>